<keyword evidence="2" id="KW-0288">FMN</keyword>
<dbReference type="GO" id="GO:0008726">
    <property type="term" value="F:alkanesulfonate monooxygenase activity"/>
    <property type="evidence" value="ECO:0007669"/>
    <property type="project" value="TreeGrafter"/>
</dbReference>
<gene>
    <name evidence="6" type="ORF">Atai01_20430</name>
</gene>
<dbReference type="EMBL" id="BSTI01000004">
    <property type="protein sequence ID" value="GLY65424.1"/>
    <property type="molecule type" value="Genomic_DNA"/>
</dbReference>
<proteinExistence type="predicted"/>
<keyword evidence="7" id="KW-1185">Reference proteome</keyword>
<dbReference type="RefSeq" id="WP_285486630.1">
    <property type="nucleotide sequence ID" value="NZ_BSTI01000004.1"/>
</dbReference>
<dbReference type="NCBIfam" id="TIGR03621">
    <property type="entry name" value="F420_MSMEG_2516"/>
    <property type="match status" value="1"/>
</dbReference>
<dbReference type="Proteomes" id="UP001165136">
    <property type="component" value="Unassembled WGS sequence"/>
</dbReference>
<evidence type="ECO:0000256" key="1">
    <source>
        <dbReference type="ARBA" id="ARBA00022630"/>
    </source>
</evidence>
<reference evidence="6" key="1">
    <citation type="submission" date="2023-03" db="EMBL/GenBank/DDBJ databases">
        <title>Amycolatopsis taiwanensis NBRC 103393.</title>
        <authorList>
            <person name="Ichikawa N."/>
            <person name="Sato H."/>
            <person name="Tonouchi N."/>
        </authorList>
    </citation>
    <scope>NUCLEOTIDE SEQUENCE</scope>
    <source>
        <strain evidence="6">NBRC 103393</strain>
    </source>
</reference>
<accession>A0A9W6VG02</accession>
<evidence type="ECO:0000256" key="4">
    <source>
        <dbReference type="ARBA" id="ARBA00023033"/>
    </source>
</evidence>
<evidence type="ECO:0000256" key="2">
    <source>
        <dbReference type="ARBA" id="ARBA00022643"/>
    </source>
</evidence>
<evidence type="ECO:0000313" key="6">
    <source>
        <dbReference type="EMBL" id="GLY65424.1"/>
    </source>
</evidence>
<protein>
    <recommendedName>
        <fullName evidence="5">Luciferase-like domain-containing protein</fullName>
    </recommendedName>
</protein>
<dbReference type="InterPro" id="IPR036661">
    <property type="entry name" value="Luciferase-like_sf"/>
</dbReference>
<keyword evidence="3" id="KW-0560">Oxidoreductase</keyword>
<keyword evidence="1" id="KW-0285">Flavoprotein</keyword>
<dbReference type="GO" id="GO:0046306">
    <property type="term" value="P:alkanesulfonate catabolic process"/>
    <property type="evidence" value="ECO:0007669"/>
    <property type="project" value="TreeGrafter"/>
</dbReference>
<evidence type="ECO:0000259" key="5">
    <source>
        <dbReference type="Pfam" id="PF00296"/>
    </source>
</evidence>
<evidence type="ECO:0000256" key="3">
    <source>
        <dbReference type="ARBA" id="ARBA00023002"/>
    </source>
</evidence>
<dbReference type="AlphaFoldDB" id="A0A9W6VG02"/>
<dbReference type="InterPro" id="IPR011251">
    <property type="entry name" value="Luciferase-like_dom"/>
</dbReference>
<dbReference type="InterPro" id="IPR019923">
    <property type="entry name" value="Lucif-like_OxRdtase_MSMEG_2516"/>
</dbReference>
<dbReference type="InterPro" id="IPR050172">
    <property type="entry name" value="SsuD_RutA_monooxygenase"/>
</dbReference>
<feature type="domain" description="Luciferase-like" evidence="5">
    <location>
        <begin position="15"/>
        <end position="189"/>
    </location>
</feature>
<dbReference type="Gene3D" id="3.20.20.30">
    <property type="entry name" value="Luciferase-like domain"/>
    <property type="match status" value="1"/>
</dbReference>
<dbReference type="Pfam" id="PF00296">
    <property type="entry name" value="Bac_luciferase"/>
    <property type="match status" value="1"/>
</dbReference>
<name>A0A9W6VG02_9PSEU</name>
<dbReference type="PANTHER" id="PTHR42847:SF4">
    <property type="entry name" value="ALKANESULFONATE MONOOXYGENASE-RELATED"/>
    <property type="match status" value="1"/>
</dbReference>
<dbReference type="PANTHER" id="PTHR42847">
    <property type="entry name" value="ALKANESULFONATE MONOOXYGENASE"/>
    <property type="match status" value="1"/>
</dbReference>
<dbReference type="SUPFAM" id="SSF51679">
    <property type="entry name" value="Bacterial luciferase-like"/>
    <property type="match status" value="1"/>
</dbReference>
<organism evidence="6 7">
    <name type="scientific">Amycolatopsis taiwanensis</name>
    <dbReference type="NCBI Taxonomy" id="342230"/>
    <lineage>
        <taxon>Bacteria</taxon>
        <taxon>Bacillati</taxon>
        <taxon>Actinomycetota</taxon>
        <taxon>Actinomycetes</taxon>
        <taxon>Pseudonocardiales</taxon>
        <taxon>Pseudonocardiaceae</taxon>
        <taxon>Amycolatopsis</taxon>
    </lineage>
</organism>
<sequence>MTPPIKTALYAPKAGAEAWRDRLRTMDDSGLTAISVSDHFLAGHSDPVAALGALATATRRLRLMSLVLCNDYRHPVLTHKAAATVDVLSGGRLDLGLGAGYLVAEYASAGLPFDRAGMRVERLEEAIGVVTALFSGKPVVHAGEHYRISGITGTPAPVQRPHPPLVLGGGGRRMLQLAGRYASIAGIHSNLRSGVAYDAAVIEDMLPGRMAEKIGWVRRAAEGAGRDPDGLDYLAITWTCRVVDAPRQTAGALAEVCARYGVSTEIGRASAGLLVGTVEECVEQLCERRDRLGLTYVDFGAAEFDALAPLIDALSVAGR</sequence>
<evidence type="ECO:0000313" key="7">
    <source>
        <dbReference type="Proteomes" id="UP001165136"/>
    </source>
</evidence>
<comment type="caution">
    <text evidence="6">The sequence shown here is derived from an EMBL/GenBank/DDBJ whole genome shotgun (WGS) entry which is preliminary data.</text>
</comment>
<keyword evidence="4" id="KW-0503">Monooxygenase</keyword>